<gene>
    <name evidence="2" type="ORF">DR999_PMT21758</name>
</gene>
<keyword evidence="3" id="KW-1185">Reference proteome</keyword>
<feature type="compositionally biased region" description="Basic and acidic residues" evidence="1">
    <location>
        <begin position="88"/>
        <end position="98"/>
    </location>
</feature>
<evidence type="ECO:0000313" key="2">
    <source>
        <dbReference type="EMBL" id="TFJ96458.1"/>
    </source>
</evidence>
<feature type="compositionally biased region" description="Basic and acidic residues" evidence="1">
    <location>
        <begin position="106"/>
        <end position="121"/>
    </location>
</feature>
<evidence type="ECO:0000256" key="1">
    <source>
        <dbReference type="SAM" id="MobiDB-lite"/>
    </source>
</evidence>
<comment type="caution">
    <text evidence="2">The sequence shown here is derived from an EMBL/GenBank/DDBJ whole genome shotgun (WGS) entry which is preliminary data.</text>
</comment>
<name>A0A4D9DHS6_9SAUR</name>
<dbReference type="EMBL" id="QXTE01000670">
    <property type="protein sequence ID" value="TFJ96458.1"/>
    <property type="molecule type" value="Genomic_DNA"/>
</dbReference>
<feature type="compositionally biased region" description="Basic and acidic residues" evidence="1">
    <location>
        <begin position="30"/>
        <end position="44"/>
    </location>
</feature>
<proteinExistence type="predicted"/>
<dbReference type="STRING" id="55544.A0A4D9DHS6"/>
<feature type="region of interest" description="Disordered" evidence="1">
    <location>
        <begin position="15"/>
        <end position="134"/>
    </location>
</feature>
<organism evidence="2 3">
    <name type="scientific">Platysternon megacephalum</name>
    <name type="common">big-headed turtle</name>
    <dbReference type="NCBI Taxonomy" id="55544"/>
    <lineage>
        <taxon>Eukaryota</taxon>
        <taxon>Metazoa</taxon>
        <taxon>Chordata</taxon>
        <taxon>Craniata</taxon>
        <taxon>Vertebrata</taxon>
        <taxon>Euteleostomi</taxon>
        <taxon>Archelosauria</taxon>
        <taxon>Testudinata</taxon>
        <taxon>Testudines</taxon>
        <taxon>Cryptodira</taxon>
        <taxon>Durocryptodira</taxon>
        <taxon>Testudinoidea</taxon>
        <taxon>Platysternidae</taxon>
        <taxon>Platysternon</taxon>
    </lineage>
</organism>
<dbReference type="Proteomes" id="UP000297703">
    <property type="component" value="Unassembled WGS sequence"/>
</dbReference>
<feature type="region of interest" description="Disordered" evidence="1">
    <location>
        <begin position="167"/>
        <end position="188"/>
    </location>
</feature>
<sequence>MYLNIKLTDISVTDPEKYPHMQPLQLAASRGDRSSICRQKEKPRGQAGVEVDPGPGWGLSQEQLGGRDAAGPPSPPGGDMETGQSAPQEKETQHREVDGGSVRPEPGLHEDPALPRKHGEQARSNLSGENGLRRLSPPIVSAIVAYAVGQSQFQPSSAAIIKNSLRNKLGCLRAPSRQQGATRGRPRA</sequence>
<protein>
    <submittedName>
        <fullName evidence="2">Tetracycline resistance MFS efflux pump</fullName>
    </submittedName>
</protein>
<dbReference type="AlphaFoldDB" id="A0A4D9DHS6"/>
<reference evidence="2 3" key="2">
    <citation type="submission" date="2019-04" db="EMBL/GenBank/DDBJ databases">
        <title>The genome sequence of big-headed turtle.</title>
        <authorList>
            <person name="Gong S."/>
        </authorList>
    </citation>
    <scope>NUCLEOTIDE SEQUENCE [LARGE SCALE GENOMIC DNA]</scope>
    <source>
        <strain evidence="2">DO16091913</strain>
        <tissue evidence="2">Muscle</tissue>
    </source>
</reference>
<reference evidence="2 3" key="1">
    <citation type="submission" date="2019-04" db="EMBL/GenBank/DDBJ databases">
        <title>Draft genome of the big-headed turtle Platysternon megacephalum.</title>
        <authorList>
            <person name="Gong S."/>
        </authorList>
    </citation>
    <scope>NUCLEOTIDE SEQUENCE [LARGE SCALE GENOMIC DNA]</scope>
    <source>
        <strain evidence="2">DO16091913</strain>
        <tissue evidence="2">Muscle</tissue>
    </source>
</reference>
<evidence type="ECO:0000313" key="3">
    <source>
        <dbReference type="Proteomes" id="UP000297703"/>
    </source>
</evidence>
<accession>A0A4D9DHS6</accession>
<dbReference type="OrthoDB" id="6162327at2759"/>